<name>A0A4Y2Q701_ARAVE</name>
<comment type="caution">
    <text evidence="2">The sequence shown here is derived from an EMBL/GenBank/DDBJ whole genome shotgun (WGS) entry which is preliminary data.</text>
</comment>
<sequence length="91" mass="10298">MQQIMNLHPTHGIKKTQDAAENRLASHPRPGIRKSQDAAENRFASHPRDKKIAECSRKWTCCQPAIRGISSQRVNIKVTNRPPYGKTVLLL</sequence>
<evidence type="ECO:0000313" key="3">
    <source>
        <dbReference type="Proteomes" id="UP000499080"/>
    </source>
</evidence>
<reference evidence="2 3" key="1">
    <citation type="journal article" date="2019" name="Sci. Rep.">
        <title>Orb-weaving spider Araneus ventricosus genome elucidates the spidroin gene catalogue.</title>
        <authorList>
            <person name="Kono N."/>
            <person name="Nakamura H."/>
            <person name="Ohtoshi R."/>
            <person name="Moran D.A.P."/>
            <person name="Shinohara A."/>
            <person name="Yoshida Y."/>
            <person name="Fujiwara M."/>
            <person name="Mori M."/>
            <person name="Tomita M."/>
            <person name="Arakawa K."/>
        </authorList>
    </citation>
    <scope>NUCLEOTIDE SEQUENCE [LARGE SCALE GENOMIC DNA]</scope>
</reference>
<evidence type="ECO:0000256" key="1">
    <source>
        <dbReference type="SAM" id="MobiDB-lite"/>
    </source>
</evidence>
<accession>A0A4Y2Q701</accession>
<proteinExistence type="predicted"/>
<dbReference type="AlphaFoldDB" id="A0A4Y2Q701"/>
<protein>
    <submittedName>
        <fullName evidence="2">Uncharacterized protein</fullName>
    </submittedName>
</protein>
<feature type="region of interest" description="Disordered" evidence="1">
    <location>
        <begin position="1"/>
        <end position="49"/>
    </location>
</feature>
<evidence type="ECO:0000313" key="2">
    <source>
        <dbReference type="EMBL" id="GBN59349.1"/>
    </source>
</evidence>
<dbReference type="Proteomes" id="UP000499080">
    <property type="component" value="Unassembled WGS sequence"/>
</dbReference>
<keyword evidence="3" id="KW-1185">Reference proteome</keyword>
<dbReference type="EMBL" id="BGPR01013124">
    <property type="protein sequence ID" value="GBN59349.1"/>
    <property type="molecule type" value="Genomic_DNA"/>
</dbReference>
<organism evidence="2 3">
    <name type="scientific">Araneus ventricosus</name>
    <name type="common">Orbweaver spider</name>
    <name type="synonym">Epeira ventricosa</name>
    <dbReference type="NCBI Taxonomy" id="182803"/>
    <lineage>
        <taxon>Eukaryota</taxon>
        <taxon>Metazoa</taxon>
        <taxon>Ecdysozoa</taxon>
        <taxon>Arthropoda</taxon>
        <taxon>Chelicerata</taxon>
        <taxon>Arachnida</taxon>
        <taxon>Araneae</taxon>
        <taxon>Araneomorphae</taxon>
        <taxon>Entelegynae</taxon>
        <taxon>Araneoidea</taxon>
        <taxon>Araneidae</taxon>
        <taxon>Araneus</taxon>
    </lineage>
</organism>
<gene>
    <name evidence="2" type="ORF">AVEN_101240_1</name>
</gene>